<evidence type="ECO:0000313" key="3">
    <source>
        <dbReference type="Proteomes" id="UP000008467"/>
    </source>
</evidence>
<organism evidence="2 3">
    <name type="scientific">Cellulosilyticum lentocellum (strain ATCC 49066 / DSM 5427 / NCIMB 11756 / RHM5)</name>
    <name type="common">Clostridium lentocellum</name>
    <dbReference type="NCBI Taxonomy" id="642492"/>
    <lineage>
        <taxon>Bacteria</taxon>
        <taxon>Bacillati</taxon>
        <taxon>Bacillota</taxon>
        <taxon>Clostridia</taxon>
        <taxon>Lachnospirales</taxon>
        <taxon>Cellulosilyticaceae</taxon>
        <taxon>Cellulosilyticum</taxon>
    </lineage>
</organism>
<keyword evidence="1" id="KW-1133">Transmembrane helix</keyword>
<keyword evidence="3" id="KW-1185">Reference proteome</keyword>
<gene>
    <name evidence="2" type="ordered locus">Clole_1830</name>
</gene>
<evidence type="ECO:0000313" key="2">
    <source>
        <dbReference type="EMBL" id="ADZ83553.1"/>
    </source>
</evidence>
<accession>F2JN99</accession>
<dbReference type="RefSeq" id="WP_013656850.1">
    <property type="nucleotide sequence ID" value="NC_015275.1"/>
</dbReference>
<reference evidence="2 3" key="1">
    <citation type="journal article" date="2011" name="J. Bacteriol.">
        <title>Complete genome sequence of the cellulose-degrading bacterium Cellulosilyticum lentocellum.</title>
        <authorList>
            <consortium name="US DOE Joint Genome Institute"/>
            <person name="Miller D.A."/>
            <person name="Suen G."/>
            <person name="Bruce D."/>
            <person name="Copeland A."/>
            <person name="Cheng J.F."/>
            <person name="Detter C."/>
            <person name="Goodwin L.A."/>
            <person name="Han C.S."/>
            <person name="Hauser L.J."/>
            <person name="Land M.L."/>
            <person name="Lapidus A."/>
            <person name="Lucas S."/>
            <person name="Meincke L."/>
            <person name="Pitluck S."/>
            <person name="Tapia R."/>
            <person name="Teshima H."/>
            <person name="Woyke T."/>
            <person name="Fox B.G."/>
            <person name="Angert E.R."/>
            <person name="Currie C.R."/>
        </authorList>
    </citation>
    <scope>NUCLEOTIDE SEQUENCE [LARGE SCALE GENOMIC DNA]</scope>
    <source>
        <strain evidence="3">ATCC 49066 / DSM 5427 / NCIMB 11756 / RHM5</strain>
    </source>
</reference>
<protein>
    <submittedName>
        <fullName evidence="2">Uncharacterized protein</fullName>
    </submittedName>
</protein>
<keyword evidence="1" id="KW-0472">Membrane</keyword>
<dbReference type="Proteomes" id="UP000008467">
    <property type="component" value="Chromosome"/>
</dbReference>
<dbReference type="STRING" id="642492.Clole_1830"/>
<sequence>MKNLLKEILAAIALIVAFTLVLFPPSLSSDEVKIILGLPSVIFLSFYMGVYITKRERYKREFEKKKSMAKAATFNHAHRK</sequence>
<keyword evidence="1" id="KW-0812">Transmembrane</keyword>
<dbReference type="EMBL" id="CP002582">
    <property type="protein sequence ID" value="ADZ83553.1"/>
    <property type="molecule type" value="Genomic_DNA"/>
</dbReference>
<feature type="transmembrane region" description="Helical" evidence="1">
    <location>
        <begin position="7"/>
        <end position="28"/>
    </location>
</feature>
<feature type="transmembrane region" description="Helical" evidence="1">
    <location>
        <begin position="34"/>
        <end position="52"/>
    </location>
</feature>
<dbReference type="KEGG" id="cle:Clole_1830"/>
<dbReference type="HOGENOM" id="CLU_2583293_0_0_9"/>
<proteinExistence type="predicted"/>
<name>F2JN99_CELLD</name>
<evidence type="ECO:0000256" key="1">
    <source>
        <dbReference type="SAM" id="Phobius"/>
    </source>
</evidence>
<dbReference type="AlphaFoldDB" id="F2JN99"/>